<evidence type="ECO:0000259" key="1">
    <source>
        <dbReference type="Pfam" id="PF13529"/>
    </source>
</evidence>
<evidence type="ECO:0000313" key="2">
    <source>
        <dbReference type="EMBL" id="AMK55650.1"/>
    </source>
</evidence>
<dbReference type="KEGG" id="fro:AALO17_25160"/>
<dbReference type="OrthoDB" id="3186156at2"/>
<evidence type="ECO:0000313" key="3">
    <source>
        <dbReference type="Proteomes" id="UP000069771"/>
    </source>
</evidence>
<dbReference type="Pfam" id="PF13529">
    <property type="entry name" value="Peptidase_C39_2"/>
    <property type="match status" value="1"/>
</dbReference>
<keyword evidence="3" id="KW-1185">Reference proteome</keyword>
<dbReference type="InterPro" id="IPR039564">
    <property type="entry name" value="Peptidase_C39-like"/>
</dbReference>
<dbReference type="Proteomes" id="UP000069771">
    <property type="component" value="Chromosome"/>
</dbReference>
<name>A0A140DYC3_9FIRM</name>
<dbReference type="GeneID" id="78479023"/>
<dbReference type="RefSeq" id="WP_067559553.1">
    <property type="nucleotide sequence ID" value="NZ_CAJTBG010000045.1"/>
</dbReference>
<dbReference type="AlphaFoldDB" id="A0A140DYC3"/>
<proteinExistence type="predicted"/>
<sequence length="333" mass="37393">MKETGNRKRQMSYTHLWVLTAFAVVAVFGICWGILAADYHTTQAARHEKLGEAVKARKDLESRLSQETNFRNLDQGDYDTFMAMVAQDNAGAYQDLEPYNNEKTEIPDDVAARVDTADPDTDGRRYLDLWDDQSIPSEYLTFLSRDDQRLDIVSRIHELEGNTQAPETLSESLETVPHLLQWDERWAYLPYGTSNMLFAGCAPTSLAMVFSYLNQDPSITPYAVAQFSEQAGDYVDGIGSSHSLLGDAANNWGIQFEAISPTKEMMEASLNAGNILVLSMNPGDFTRVGHFIVVTGMEDGQFKVLDPNSNKNTRLWDPQTVADQTAFAWAYWK</sequence>
<dbReference type="EMBL" id="CP011391">
    <property type="protein sequence ID" value="AMK55650.1"/>
    <property type="molecule type" value="Genomic_DNA"/>
</dbReference>
<dbReference type="STRING" id="1702221.AALO17_25160"/>
<organism evidence="2 3">
    <name type="scientific">Faecalibaculum rodentium</name>
    <dbReference type="NCBI Taxonomy" id="1702221"/>
    <lineage>
        <taxon>Bacteria</taxon>
        <taxon>Bacillati</taxon>
        <taxon>Bacillota</taxon>
        <taxon>Erysipelotrichia</taxon>
        <taxon>Erysipelotrichales</taxon>
        <taxon>Erysipelotrichaceae</taxon>
        <taxon>Faecalibaculum</taxon>
    </lineage>
</organism>
<accession>A0A140DYC3</accession>
<feature type="domain" description="Peptidase C39-like" evidence="1">
    <location>
        <begin position="175"/>
        <end position="308"/>
    </location>
</feature>
<reference evidence="2 3" key="1">
    <citation type="journal article" date="2016" name="Gut Pathog.">
        <title>Whole genome sequencing of "Faecalibaculum rodentium" ALO17, isolated from C57BL/6J laboratory mouse feces.</title>
        <authorList>
            <person name="Lim S."/>
            <person name="Chang D.H."/>
            <person name="Ahn S."/>
            <person name="Kim B.C."/>
        </authorList>
    </citation>
    <scope>NUCLEOTIDE SEQUENCE [LARGE SCALE GENOMIC DNA]</scope>
    <source>
        <strain evidence="2 3">Alo17</strain>
    </source>
</reference>
<protein>
    <recommendedName>
        <fullName evidence="1">Peptidase C39-like domain-containing protein</fullName>
    </recommendedName>
</protein>
<dbReference type="Gene3D" id="3.90.70.10">
    <property type="entry name" value="Cysteine proteinases"/>
    <property type="match status" value="1"/>
</dbReference>
<gene>
    <name evidence="2" type="ORF">AALO17_25160</name>
</gene>